<dbReference type="PROSITE" id="PS50106">
    <property type="entry name" value="PDZ"/>
    <property type="match status" value="1"/>
</dbReference>
<dbReference type="EMBL" id="JASXSX010000001">
    <property type="protein sequence ID" value="MDT3767090.1"/>
    <property type="molecule type" value="Genomic_DNA"/>
</dbReference>
<dbReference type="SUPFAM" id="SSF50494">
    <property type="entry name" value="Trypsin-like serine proteases"/>
    <property type="match status" value="1"/>
</dbReference>
<dbReference type="InterPro" id="IPR036034">
    <property type="entry name" value="PDZ_sf"/>
</dbReference>
<feature type="compositionally biased region" description="Polar residues" evidence="4">
    <location>
        <begin position="32"/>
        <end position="48"/>
    </location>
</feature>
<feature type="compositionally biased region" description="Polar residues" evidence="4">
    <location>
        <begin position="1"/>
        <end position="21"/>
    </location>
</feature>
<name>A0ABU3ICY3_9ACTO</name>
<keyword evidence="5" id="KW-0472">Membrane</keyword>
<feature type="compositionally biased region" description="Basic and acidic residues" evidence="4">
    <location>
        <begin position="49"/>
        <end position="61"/>
    </location>
</feature>
<protein>
    <submittedName>
        <fullName evidence="7">Trypsin-like peptidase domain-containing protein</fullName>
    </submittedName>
</protein>
<dbReference type="SUPFAM" id="SSF50156">
    <property type="entry name" value="PDZ domain-like"/>
    <property type="match status" value="1"/>
</dbReference>
<keyword evidence="5" id="KW-0812">Transmembrane</keyword>
<evidence type="ECO:0000256" key="3">
    <source>
        <dbReference type="ARBA" id="ARBA00022801"/>
    </source>
</evidence>
<dbReference type="RefSeq" id="WP_313272419.1">
    <property type="nucleotide sequence ID" value="NZ_JASXSX010000001.1"/>
</dbReference>
<accession>A0ABU3ICY3</accession>
<sequence length="474" mass="49298">MNNDETWDPNSPTFTGDSQTGIPHVNREENDSQANAEQGFQAPSQAPREQTDTREMPRDSYSDAEAQTWPPVVPQEKPRNKNKRGGKSKIVVGAAVLALLVGGVSGAGAGYYMAKNASQPVSSQTQTHEPQGKSADIVQAKGDSQDWQAVAKAVRPATVSIQVSNGSSADTGSGVIWDGEGHVVTNYHVVSNATNGGQIIVSLTDGRLYKAEIVGTDPETDLAVIKLANPPKDLTAANMGDSEKLSVGQSVMAIGSPLGYNDTVTTGIVSALDRPVAVKTAVPDDEMGSLPNPFGMQRESRQADTVVTNAIQIDASINPGNSGGPLFDETGRVIGINSSIASTGSSESAGSIGVGFAIPSNLVSNVVKQLIENGKAQHAFLGVSISSSPVQVDGVNRVGAQVQSVVRGGPGEEAGLKQGDVILSIDGKAVTNAQALTGFVRRYNAGEQVTIEFARSGKIQKVQATLQARSETQS</sequence>
<evidence type="ECO:0000256" key="2">
    <source>
        <dbReference type="ARBA" id="ARBA00022670"/>
    </source>
</evidence>
<feature type="transmembrane region" description="Helical" evidence="5">
    <location>
        <begin position="90"/>
        <end position="114"/>
    </location>
</feature>
<dbReference type="SMART" id="SM00228">
    <property type="entry name" value="PDZ"/>
    <property type="match status" value="1"/>
</dbReference>
<comment type="similarity">
    <text evidence="1">Belongs to the peptidase S1C family.</text>
</comment>
<organism evidence="7 8">
    <name type="scientific">Gleimia hominis</name>
    <dbReference type="NCBI Taxonomy" id="595468"/>
    <lineage>
        <taxon>Bacteria</taxon>
        <taxon>Bacillati</taxon>
        <taxon>Actinomycetota</taxon>
        <taxon>Actinomycetes</taxon>
        <taxon>Actinomycetales</taxon>
        <taxon>Actinomycetaceae</taxon>
        <taxon>Gleimia</taxon>
    </lineage>
</organism>
<dbReference type="Pfam" id="PF13365">
    <property type="entry name" value="Trypsin_2"/>
    <property type="match status" value="1"/>
</dbReference>
<gene>
    <name evidence="7" type="ORF">QS713_03280</name>
</gene>
<keyword evidence="8" id="KW-1185">Reference proteome</keyword>
<feature type="region of interest" description="Disordered" evidence="4">
    <location>
        <begin position="1"/>
        <end position="86"/>
    </location>
</feature>
<evidence type="ECO:0000313" key="8">
    <source>
        <dbReference type="Proteomes" id="UP001247542"/>
    </source>
</evidence>
<evidence type="ECO:0000256" key="5">
    <source>
        <dbReference type="SAM" id="Phobius"/>
    </source>
</evidence>
<dbReference type="CDD" id="cd06779">
    <property type="entry name" value="cpPDZ_Deg_HtrA-like"/>
    <property type="match status" value="1"/>
</dbReference>
<keyword evidence="5" id="KW-1133">Transmembrane helix</keyword>
<dbReference type="Pfam" id="PF13180">
    <property type="entry name" value="PDZ_2"/>
    <property type="match status" value="1"/>
</dbReference>
<feature type="domain" description="PDZ" evidence="6">
    <location>
        <begin position="370"/>
        <end position="457"/>
    </location>
</feature>
<dbReference type="InterPro" id="IPR009003">
    <property type="entry name" value="Peptidase_S1_PA"/>
</dbReference>
<dbReference type="Proteomes" id="UP001247542">
    <property type="component" value="Unassembled WGS sequence"/>
</dbReference>
<dbReference type="InterPro" id="IPR001478">
    <property type="entry name" value="PDZ"/>
</dbReference>
<dbReference type="InterPro" id="IPR051201">
    <property type="entry name" value="Chloro_Bact_Ser_Proteases"/>
</dbReference>
<keyword evidence="2" id="KW-0645">Protease</keyword>
<evidence type="ECO:0000256" key="4">
    <source>
        <dbReference type="SAM" id="MobiDB-lite"/>
    </source>
</evidence>
<proteinExistence type="inferred from homology"/>
<dbReference type="PANTHER" id="PTHR43343:SF3">
    <property type="entry name" value="PROTEASE DO-LIKE 8, CHLOROPLASTIC"/>
    <property type="match status" value="1"/>
</dbReference>
<dbReference type="InterPro" id="IPR001940">
    <property type="entry name" value="Peptidase_S1C"/>
</dbReference>
<dbReference type="PRINTS" id="PR00834">
    <property type="entry name" value="PROTEASES2C"/>
</dbReference>
<comment type="caution">
    <text evidence="7">The sequence shown here is derived from an EMBL/GenBank/DDBJ whole genome shotgun (WGS) entry which is preliminary data.</text>
</comment>
<keyword evidence="3" id="KW-0378">Hydrolase</keyword>
<dbReference type="PANTHER" id="PTHR43343">
    <property type="entry name" value="PEPTIDASE S12"/>
    <property type="match status" value="1"/>
</dbReference>
<evidence type="ECO:0000256" key="1">
    <source>
        <dbReference type="ARBA" id="ARBA00010541"/>
    </source>
</evidence>
<dbReference type="InterPro" id="IPR043504">
    <property type="entry name" value="Peptidase_S1_PA_chymotrypsin"/>
</dbReference>
<dbReference type="Gene3D" id="2.40.10.10">
    <property type="entry name" value="Trypsin-like serine proteases"/>
    <property type="match status" value="2"/>
</dbReference>
<evidence type="ECO:0000313" key="7">
    <source>
        <dbReference type="EMBL" id="MDT3767090.1"/>
    </source>
</evidence>
<evidence type="ECO:0000259" key="6">
    <source>
        <dbReference type="PROSITE" id="PS50106"/>
    </source>
</evidence>
<reference evidence="7 8" key="1">
    <citation type="submission" date="2023-06" db="EMBL/GenBank/DDBJ databases">
        <title>Draft genome sequence of Gleimia hominis type strain CCUG 57540T.</title>
        <authorList>
            <person name="Salva-Serra F."/>
            <person name="Cardew S."/>
            <person name="Jensie Markopoulos S."/>
            <person name="Ohlen M."/>
            <person name="Inganas E."/>
            <person name="Svensson-Stadler L."/>
            <person name="Moore E.R.B."/>
        </authorList>
    </citation>
    <scope>NUCLEOTIDE SEQUENCE [LARGE SCALE GENOMIC DNA]</scope>
    <source>
        <strain evidence="7 8">CCUG 57540</strain>
    </source>
</reference>
<dbReference type="Gene3D" id="2.30.42.10">
    <property type="match status" value="1"/>
</dbReference>